<name>A0A378JXW5_9GAMM</name>
<dbReference type="EMBL" id="LNYN01000035">
    <property type="protein sequence ID" value="KTD31672.1"/>
    <property type="molecule type" value="Genomic_DNA"/>
</dbReference>
<evidence type="ECO:0000259" key="2">
    <source>
        <dbReference type="Pfam" id="PF13449"/>
    </source>
</evidence>
<reference evidence="4 6" key="2">
    <citation type="submission" date="2018-06" db="EMBL/GenBank/DDBJ databases">
        <authorList>
            <consortium name="Pathogen Informatics"/>
            <person name="Doyle S."/>
        </authorList>
    </citation>
    <scope>NUCLEOTIDE SEQUENCE [LARGE SCALE GENOMIC DNA]</scope>
    <source>
        <strain evidence="4 6">NCTC12239</strain>
    </source>
</reference>
<dbReference type="SUPFAM" id="SSF63825">
    <property type="entry name" value="YWTD domain"/>
    <property type="match status" value="1"/>
</dbReference>
<feature type="domain" description="Phytase-like" evidence="2">
    <location>
        <begin position="30"/>
        <end position="314"/>
    </location>
</feature>
<dbReference type="RefSeq" id="WP_028385336.1">
    <property type="nucleotide sequence ID" value="NZ_CAAAJG010000019.1"/>
</dbReference>
<keyword evidence="5" id="KW-1185">Reference proteome</keyword>
<protein>
    <submittedName>
        <fullName evidence="4">Uncharacterized protein conserved in bacteria</fullName>
    </submittedName>
</protein>
<dbReference type="AlphaFoldDB" id="A0A378JXW5"/>
<dbReference type="PANTHER" id="PTHR37957:SF1">
    <property type="entry name" value="PHYTASE-LIKE DOMAIN-CONTAINING PROTEIN"/>
    <property type="match status" value="1"/>
</dbReference>
<gene>
    <name evidence="3" type="ORF">Lmor_2548</name>
    <name evidence="4" type="ORF">NCTC12239_01169</name>
</gene>
<feature type="signal peptide" evidence="1">
    <location>
        <begin position="1"/>
        <end position="19"/>
    </location>
</feature>
<dbReference type="STRING" id="39962.Lmor_2548"/>
<accession>A0A378JXW5</accession>
<evidence type="ECO:0000313" key="4">
    <source>
        <dbReference type="EMBL" id="STX62248.1"/>
    </source>
</evidence>
<keyword evidence="1" id="KW-0732">Signal</keyword>
<feature type="chain" id="PRO_5016921510" evidence="1">
    <location>
        <begin position="20"/>
        <end position="334"/>
    </location>
</feature>
<dbReference type="Proteomes" id="UP000054985">
    <property type="component" value="Unassembled WGS sequence"/>
</dbReference>
<sequence>MKFLLILLLLASCSTPDKEQPNATFIELPQFMGNSGLVLESNQGNDFTFWSLTDRGPNATEFLSSKNEIMRPFLNPAFHPYWTQFSVNLKSKKVNVLKNIPTNVTGLPNQKGDEVPVNTQGTVLKFDPNGLDPESMCKTSTIVWIGEEYRPSIAKFSAEGILLKRYSPGKGLPEILAQRKLNRGFEGLTCYGNKVYAILQSPLSNEKNLVRLVEFDPATEQVTREFLYPLDSPEADKIGDLSVTRDGTFYVIEQNSLTGPNSFHKIFSFKLGNTRLLQKKLELDLTKSGFDFADKLEGLVVTDDYFFVVNDNDFGLTNDKFDPNRKSYLGVFPR</sequence>
<evidence type="ECO:0000313" key="6">
    <source>
        <dbReference type="Proteomes" id="UP000254040"/>
    </source>
</evidence>
<reference evidence="3 5" key="1">
    <citation type="submission" date="2015-11" db="EMBL/GenBank/DDBJ databases">
        <title>Genomic analysis of 38 Legionella species identifies large and diverse effector repertoires.</title>
        <authorList>
            <person name="Burstein D."/>
            <person name="Amaro F."/>
            <person name="Zusman T."/>
            <person name="Lifshitz Z."/>
            <person name="Cohen O."/>
            <person name="Gilbert J.A."/>
            <person name="Pupko T."/>
            <person name="Shuman H.A."/>
            <person name="Segal G."/>
        </authorList>
    </citation>
    <scope>NUCLEOTIDE SEQUENCE [LARGE SCALE GENOMIC DNA]</scope>
    <source>
        <strain evidence="3 5">ATCC 43877</strain>
    </source>
</reference>
<dbReference type="InterPro" id="IPR027372">
    <property type="entry name" value="Phytase-like_dom"/>
</dbReference>
<proteinExistence type="predicted"/>
<dbReference type="Proteomes" id="UP000254040">
    <property type="component" value="Unassembled WGS sequence"/>
</dbReference>
<dbReference type="Pfam" id="PF13449">
    <property type="entry name" value="Phytase-like"/>
    <property type="match status" value="1"/>
</dbReference>
<evidence type="ECO:0000256" key="1">
    <source>
        <dbReference type="SAM" id="SignalP"/>
    </source>
</evidence>
<dbReference type="PANTHER" id="PTHR37957">
    <property type="entry name" value="BLR7070 PROTEIN"/>
    <property type="match status" value="1"/>
</dbReference>
<organism evidence="4 6">
    <name type="scientific">Legionella moravica</name>
    <dbReference type="NCBI Taxonomy" id="39962"/>
    <lineage>
        <taxon>Bacteria</taxon>
        <taxon>Pseudomonadati</taxon>
        <taxon>Pseudomonadota</taxon>
        <taxon>Gammaproteobacteria</taxon>
        <taxon>Legionellales</taxon>
        <taxon>Legionellaceae</taxon>
        <taxon>Legionella</taxon>
    </lineage>
</organism>
<dbReference type="OrthoDB" id="384721at2"/>
<dbReference type="EMBL" id="UGOG01000001">
    <property type="protein sequence ID" value="STX62248.1"/>
    <property type="molecule type" value="Genomic_DNA"/>
</dbReference>
<evidence type="ECO:0000313" key="5">
    <source>
        <dbReference type="Proteomes" id="UP000054985"/>
    </source>
</evidence>
<evidence type="ECO:0000313" key="3">
    <source>
        <dbReference type="EMBL" id="KTD31672.1"/>
    </source>
</evidence>